<dbReference type="AlphaFoldDB" id="A0AAE0BY03"/>
<proteinExistence type="predicted"/>
<dbReference type="EMBL" id="LGRX02031335">
    <property type="protein sequence ID" value="KAK3244847.1"/>
    <property type="molecule type" value="Genomic_DNA"/>
</dbReference>
<evidence type="ECO:0000313" key="2">
    <source>
        <dbReference type="Proteomes" id="UP001190700"/>
    </source>
</evidence>
<keyword evidence="2" id="KW-1185">Reference proteome</keyword>
<accession>A0AAE0BY03</accession>
<reference evidence="1 2" key="1">
    <citation type="journal article" date="2015" name="Genome Biol. Evol.">
        <title>Comparative Genomics of a Bacterivorous Green Alga Reveals Evolutionary Causalities and Consequences of Phago-Mixotrophic Mode of Nutrition.</title>
        <authorList>
            <person name="Burns J.A."/>
            <person name="Paasch A."/>
            <person name="Narechania A."/>
            <person name="Kim E."/>
        </authorList>
    </citation>
    <scope>NUCLEOTIDE SEQUENCE [LARGE SCALE GENOMIC DNA]</scope>
    <source>
        <strain evidence="1 2">PLY_AMNH</strain>
    </source>
</reference>
<evidence type="ECO:0000313" key="1">
    <source>
        <dbReference type="EMBL" id="KAK3244847.1"/>
    </source>
</evidence>
<organism evidence="1 2">
    <name type="scientific">Cymbomonas tetramitiformis</name>
    <dbReference type="NCBI Taxonomy" id="36881"/>
    <lineage>
        <taxon>Eukaryota</taxon>
        <taxon>Viridiplantae</taxon>
        <taxon>Chlorophyta</taxon>
        <taxon>Pyramimonadophyceae</taxon>
        <taxon>Pyramimonadales</taxon>
        <taxon>Pyramimonadaceae</taxon>
        <taxon>Cymbomonas</taxon>
    </lineage>
</organism>
<name>A0AAE0BY03_9CHLO</name>
<sequence length="132" mass="13988">LSDLTSIILDVKRQLKLLTDKDFLPFCQPATHMGGFSDCADGGLSITAEGRELAMRYMNTESETDPYDSDADESATECEPADATPIDEACAPDFAGLEVGGVAVCDGSDPSGAALTGWSSAIARLHSTHFRR</sequence>
<gene>
    <name evidence="1" type="ORF">CYMTET_45559</name>
</gene>
<feature type="non-terminal residue" evidence="1">
    <location>
        <position position="1"/>
    </location>
</feature>
<dbReference type="Proteomes" id="UP001190700">
    <property type="component" value="Unassembled WGS sequence"/>
</dbReference>
<protein>
    <submittedName>
        <fullName evidence="1">Uncharacterized protein</fullName>
    </submittedName>
</protein>
<comment type="caution">
    <text evidence="1">The sequence shown here is derived from an EMBL/GenBank/DDBJ whole genome shotgun (WGS) entry which is preliminary data.</text>
</comment>